<evidence type="ECO:0000259" key="10">
    <source>
        <dbReference type="PROSITE" id="PS51195"/>
    </source>
</evidence>
<gene>
    <name evidence="11" type="ORF">ACFQ27_02620</name>
</gene>
<proteinExistence type="inferred from homology"/>
<dbReference type="InterPro" id="IPR050079">
    <property type="entry name" value="DEAD_box_RNA_helicase"/>
</dbReference>
<accession>A0ABW3SYQ5</accession>
<feature type="region of interest" description="Disordered" evidence="7">
    <location>
        <begin position="389"/>
        <end position="475"/>
    </location>
</feature>
<dbReference type="InterPro" id="IPR014014">
    <property type="entry name" value="RNA_helicase_DEAD_Q_motif"/>
</dbReference>
<sequence length="475" mass="51347">MTQFTDLGLAKPLLKALADEGYVTPTPIQAQAIPGVMTGRDLLGIAQTGTGKTAAFALPLLHRIANDRKPAPRRGCRVLVLSPTRELATQIAESFKTYGAHLGVSVAVVFGGVKYGPQMRALAGGVDVLVATPGRLIDHLQEKSITLQGVETFVLDEADQMLDMGFIVPIRRIVKQLPRMRQNLFFSATMPSEIESLAAELLNPNPLKVSVTPPSTTVERIKQKVIFVESARKRALLNELFAERAFKRVIVFTRTKRGADRVAKSLEQAGVTAAAIHGDKSQGQRERALAAFKAGEVQALVATDIAARGIDIDAVSHVVQYELPHVPEAYVHRIGRTARAGADGSAIAFCGEEERGLLKDIQKVTRQTIPHEDRRGDKSLHLMTTHMPAEAAGEGRQRQPHRKGGNPDRRPEGRSDLPPGLRKTRNRKRSGGGAAAGGKPPGRSGPGASTTPIDQSQFKGPKRQAAEPKRWSPLD</sequence>
<feature type="domain" description="Helicase C-terminal" evidence="9">
    <location>
        <begin position="220"/>
        <end position="381"/>
    </location>
</feature>
<feature type="compositionally biased region" description="Gly residues" evidence="7">
    <location>
        <begin position="431"/>
        <end position="440"/>
    </location>
</feature>
<dbReference type="Pfam" id="PF00270">
    <property type="entry name" value="DEAD"/>
    <property type="match status" value="1"/>
</dbReference>
<evidence type="ECO:0000256" key="7">
    <source>
        <dbReference type="SAM" id="MobiDB-lite"/>
    </source>
</evidence>
<evidence type="ECO:0000256" key="4">
    <source>
        <dbReference type="ARBA" id="ARBA00022840"/>
    </source>
</evidence>
<reference evidence="12" key="1">
    <citation type="journal article" date="2019" name="Int. J. Syst. Evol. Microbiol.">
        <title>The Global Catalogue of Microorganisms (GCM) 10K type strain sequencing project: providing services to taxonomists for standard genome sequencing and annotation.</title>
        <authorList>
            <consortium name="The Broad Institute Genomics Platform"/>
            <consortium name="The Broad Institute Genome Sequencing Center for Infectious Disease"/>
            <person name="Wu L."/>
            <person name="Ma J."/>
        </authorList>
    </citation>
    <scope>NUCLEOTIDE SEQUENCE [LARGE SCALE GENOMIC DNA]</scope>
    <source>
        <strain evidence="12">CCUG 55074</strain>
    </source>
</reference>
<comment type="similarity">
    <text evidence="5">Belongs to the DEAD box helicase family.</text>
</comment>
<dbReference type="SMART" id="SM00490">
    <property type="entry name" value="HELICc"/>
    <property type="match status" value="1"/>
</dbReference>
<evidence type="ECO:0000256" key="2">
    <source>
        <dbReference type="ARBA" id="ARBA00022801"/>
    </source>
</evidence>
<keyword evidence="2 11" id="KW-0378">Hydrolase</keyword>
<keyword evidence="1" id="KW-0547">Nucleotide-binding</keyword>
<dbReference type="PANTHER" id="PTHR47959:SF13">
    <property type="entry name" value="ATP-DEPENDENT RNA HELICASE RHLE"/>
    <property type="match status" value="1"/>
</dbReference>
<dbReference type="EMBL" id="JBHTLQ010000004">
    <property type="protein sequence ID" value="MFD1189460.1"/>
    <property type="molecule type" value="Genomic_DNA"/>
</dbReference>
<evidence type="ECO:0000259" key="8">
    <source>
        <dbReference type="PROSITE" id="PS51192"/>
    </source>
</evidence>
<keyword evidence="12" id="KW-1185">Reference proteome</keyword>
<evidence type="ECO:0000256" key="3">
    <source>
        <dbReference type="ARBA" id="ARBA00022806"/>
    </source>
</evidence>
<dbReference type="Pfam" id="PF00271">
    <property type="entry name" value="Helicase_C"/>
    <property type="match status" value="1"/>
</dbReference>
<dbReference type="RefSeq" id="WP_374347005.1">
    <property type="nucleotide sequence ID" value="NZ_JBHTLQ010000004.1"/>
</dbReference>
<dbReference type="GO" id="GO:0004386">
    <property type="term" value="F:helicase activity"/>
    <property type="evidence" value="ECO:0007669"/>
    <property type="project" value="UniProtKB-KW"/>
</dbReference>
<keyword evidence="3 11" id="KW-0347">Helicase</keyword>
<feature type="domain" description="Helicase ATP-binding" evidence="8">
    <location>
        <begin position="33"/>
        <end position="208"/>
    </location>
</feature>
<dbReference type="InterPro" id="IPR014001">
    <property type="entry name" value="Helicase_ATP-bd"/>
</dbReference>
<dbReference type="PROSITE" id="PS51192">
    <property type="entry name" value="HELICASE_ATP_BIND_1"/>
    <property type="match status" value="1"/>
</dbReference>
<dbReference type="GO" id="GO:0016787">
    <property type="term" value="F:hydrolase activity"/>
    <property type="evidence" value="ECO:0007669"/>
    <property type="project" value="UniProtKB-KW"/>
</dbReference>
<dbReference type="PANTHER" id="PTHR47959">
    <property type="entry name" value="ATP-DEPENDENT RNA HELICASE RHLE-RELATED"/>
    <property type="match status" value="1"/>
</dbReference>
<dbReference type="PROSITE" id="PS51194">
    <property type="entry name" value="HELICASE_CTER"/>
    <property type="match status" value="1"/>
</dbReference>
<name>A0ABW3SYQ5_9CAUL</name>
<dbReference type="SMART" id="SM00487">
    <property type="entry name" value="DEXDc"/>
    <property type="match status" value="1"/>
</dbReference>
<feature type="short sequence motif" description="Q motif" evidence="6">
    <location>
        <begin position="2"/>
        <end position="30"/>
    </location>
</feature>
<evidence type="ECO:0000256" key="6">
    <source>
        <dbReference type="PROSITE-ProRule" id="PRU00552"/>
    </source>
</evidence>
<comment type="caution">
    <text evidence="11">The sequence shown here is derived from an EMBL/GenBank/DDBJ whole genome shotgun (WGS) entry which is preliminary data.</text>
</comment>
<dbReference type="InterPro" id="IPR001650">
    <property type="entry name" value="Helicase_C-like"/>
</dbReference>
<feature type="compositionally biased region" description="Basic and acidic residues" evidence="7">
    <location>
        <begin position="405"/>
        <end position="415"/>
    </location>
</feature>
<evidence type="ECO:0000313" key="12">
    <source>
        <dbReference type="Proteomes" id="UP001597216"/>
    </source>
</evidence>
<dbReference type="EC" id="3.6.4.-" evidence="11"/>
<evidence type="ECO:0000259" key="9">
    <source>
        <dbReference type="PROSITE" id="PS51194"/>
    </source>
</evidence>
<keyword evidence="4" id="KW-0067">ATP-binding</keyword>
<evidence type="ECO:0000256" key="5">
    <source>
        <dbReference type="ARBA" id="ARBA00038437"/>
    </source>
</evidence>
<dbReference type="Proteomes" id="UP001597216">
    <property type="component" value="Unassembled WGS sequence"/>
</dbReference>
<dbReference type="CDD" id="cd18787">
    <property type="entry name" value="SF2_C_DEAD"/>
    <property type="match status" value="1"/>
</dbReference>
<feature type="compositionally biased region" description="Basic and acidic residues" evidence="7">
    <location>
        <begin position="464"/>
        <end position="475"/>
    </location>
</feature>
<dbReference type="InterPro" id="IPR027417">
    <property type="entry name" value="P-loop_NTPase"/>
</dbReference>
<dbReference type="Gene3D" id="3.40.50.300">
    <property type="entry name" value="P-loop containing nucleotide triphosphate hydrolases"/>
    <property type="match status" value="2"/>
</dbReference>
<organism evidence="11 12">
    <name type="scientific">Phenylobacterium conjunctum</name>
    <dbReference type="NCBI Taxonomy" id="1298959"/>
    <lineage>
        <taxon>Bacteria</taxon>
        <taxon>Pseudomonadati</taxon>
        <taxon>Pseudomonadota</taxon>
        <taxon>Alphaproteobacteria</taxon>
        <taxon>Caulobacterales</taxon>
        <taxon>Caulobacteraceae</taxon>
        <taxon>Phenylobacterium</taxon>
    </lineage>
</organism>
<dbReference type="CDD" id="cd00268">
    <property type="entry name" value="DEADc"/>
    <property type="match status" value="1"/>
</dbReference>
<dbReference type="SUPFAM" id="SSF52540">
    <property type="entry name" value="P-loop containing nucleoside triphosphate hydrolases"/>
    <property type="match status" value="2"/>
</dbReference>
<dbReference type="InterPro" id="IPR044742">
    <property type="entry name" value="DEAD/DEAH_RhlB"/>
</dbReference>
<dbReference type="PROSITE" id="PS51195">
    <property type="entry name" value="Q_MOTIF"/>
    <property type="match status" value="1"/>
</dbReference>
<protein>
    <submittedName>
        <fullName evidence="11">DEAD/DEAH box helicase</fullName>
        <ecNumber evidence="11">3.6.4.-</ecNumber>
    </submittedName>
</protein>
<dbReference type="InterPro" id="IPR011545">
    <property type="entry name" value="DEAD/DEAH_box_helicase_dom"/>
</dbReference>
<evidence type="ECO:0000256" key="1">
    <source>
        <dbReference type="ARBA" id="ARBA00022741"/>
    </source>
</evidence>
<evidence type="ECO:0000313" key="11">
    <source>
        <dbReference type="EMBL" id="MFD1189460.1"/>
    </source>
</evidence>
<feature type="domain" description="DEAD-box RNA helicase Q" evidence="10">
    <location>
        <begin position="2"/>
        <end position="30"/>
    </location>
</feature>